<dbReference type="GO" id="GO:0016874">
    <property type="term" value="F:ligase activity"/>
    <property type="evidence" value="ECO:0007669"/>
    <property type="project" value="UniProtKB-KW"/>
</dbReference>
<dbReference type="FunFam" id="3.40.50.12780:FF:000012">
    <property type="entry name" value="Non-ribosomal peptide synthetase"/>
    <property type="match status" value="1"/>
</dbReference>
<feature type="domain" description="Carrier" evidence="10">
    <location>
        <begin position="5"/>
        <end position="78"/>
    </location>
</feature>
<dbReference type="PANTHER" id="PTHR45527:SF10">
    <property type="entry name" value="PYOCHELIN SYNTHASE PCHF"/>
    <property type="match status" value="1"/>
</dbReference>
<keyword evidence="8" id="KW-0677">Repeat</keyword>
<feature type="domain" description="Carrier" evidence="10">
    <location>
        <begin position="1079"/>
        <end position="1157"/>
    </location>
</feature>
<dbReference type="PROSITE" id="PS00455">
    <property type="entry name" value="AMP_BINDING"/>
    <property type="match status" value="1"/>
</dbReference>
<dbReference type="GO" id="GO:0044550">
    <property type="term" value="P:secondary metabolite biosynthetic process"/>
    <property type="evidence" value="ECO:0007669"/>
    <property type="project" value="UniProtKB-ARBA"/>
</dbReference>
<dbReference type="GO" id="GO:0072330">
    <property type="term" value="P:monocarboxylic acid biosynthetic process"/>
    <property type="evidence" value="ECO:0007669"/>
    <property type="project" value="UniProtKB-ARBA"/>
</dbReference>
<dbReference type="InterPro" id="IPR023213">
    <property type="entry name" value="CAT-like_dom_sf"/>
</dbReference>
<dbReference type="Pfam" id="PF13193">
    <property type="entry name" value="AMP-binding_C"/>
    <property type="match status" value="1"/>
</dbReference>
<comment type="cofactor">
    <cofactor evidence="1">
        <name>pantetheine 4'-phosphate</name>
        <dbReference type="ChEBI" id="CHEBI:47942"/>
    </cofactor>
</comment>
<dbReference type="GO" id="GO:0008610">
    <property type="term" value="P:lipid biosynthetic process"/>
    <property type="evidence" value="ECO:0007669"/>
    <property type="project" value="UniProtKB-ARBA"/>
</dbReference>
<dbReference type="Pfam" id="PF00975">
    <property type="entry name" value="Thioesterase"/>
    <property type="match status" value="1"/>
</dbReference>
<keyword evidence="5" id="KW-0596">Phosphopantetheine</keyword>
<evidence type="ECO:0000313" key="11">
    <source>
        <dbReference type="EMBL" id="OBG36094.1"/>
    </source>
</evidence>
<evidence type="ECO:0000313" key="12">
    <source>
        <dbReference type="Proteomes" id="UP000092086"/>
    </source>
</evidence>
<dbReference type="Gene3D" id="1.10.1200.10">
    <property type="entry name" value="ACP-like"/>
    <property type="match status" value="2"/>
</dbReference>
<dbReference type="CDD" id="cd19535">
    <property type="entry name" value="Cyc_NRPS"/>
    <property type="match status" value="1"/>
</dbReference>
<dbReference type="SMART" id="SM00823">
    <property type="entry name" value="PKS_PP"/>
    <property type="match status" value="1"/>
</dbReference>
<dbReference type="Gene3D" id="3.40.50.12780">
    <property type="entry name" value="N-terminal domain of ligase-like"/>
    <property type="match status" value="1"/>
</dbReference>
<dbReference type="SUPFAM" id="SSF52777">
    <property type="entry name" value="CoA-dependent acyltransferases"/>
    <property type="match status" value="2"/>
</dbReference>
<evidence type="ECO:0000256" key="4">
    <source>
        <dbReference type="ARBA" id="ARBA00016743"/>
    </source>
</evidence>
<dbReference type="Gene3D" id="3.30.559.10">
    <property type="entry name" value="Chloramphenicol acetyltransferase-like domain"/>
    <property type="match status" value="1"/>
</dbReference>
<gene>
    <name evidence="11" type="ORF">A5672_20460</name>
</gene>
<keyword evidence="6" id="KW-0597">Phosphoprotein</keyword>
<evidence type="ECO:0000259" key="10">
    <source>
        <dbReference type="PROSITE" id="PS50075"/>
    </source>
</evidence>
<dbReference type="SUPFAM" id="SSF53474">
    <property type="entry name" value="alpha/beta-Hydrolases"/>
    <property type="match status" value="1"/>
</dbReference>
<dbReference type="InterPro" id="IPR020806">
    <property type="entry name" value="PKS_PP-bd"/>
</dbReference>
<dbReference type="InterPro" id="IPR036736">
    <property type="entry name" value="ACP-like_sf"/>
</dbReference>
<dbReference type="EMBL" id="LZIT01000189">
    <property type="protein sequence ID" value="OBG36094.1"/>
    <property type="molecule type" value="Genomic_DNA"/>
</dbReference>
<evidence type="ECO:0000256" key="8">
    <source>
        <dbReference type="ARBA" id="ARBA00022737"/>
    </source>
</evidence>
<dbReference type="NCBIfam" id="TIGR01733">
    <property type="entry name" value="AA-adenyl-dom"/>
    <property type="match status" value="1"/>
</dbReference>
<dbReference type="SUPFAM" id="SSF47336">
    <property type="entry name" value="ACP-like"/>
    <property type="match status" value="2"/>
</dbReference>
<dbReference type="PANTHER" id="PTHR45527">
    <property type="entry name" value="NONRIBOSOMAL PEPTIDE SYNTHETASE"/>
    <property type="match status" value="1"/>
</dbReference>
<dbReference type="SUPFAM" id="SSF56801">
    <property type="entry name" value="Acetyl-CoA synthetase-like"/>
    <property type="match status" value="1"/>
</dbReference>
<evidence type="ECO:0000256" key="3">
    <source>
        <dbReference type="ARBA" id="ARBA00007380"/>
    </source>
</evidence>
<comment type="pathway">
    <text evidence="2">Siderophore biosynthesis; mycobactin biosynthesis.</text>
</comment>
<dbReference type="Proteomes" id="UP000092086">
    <property type="component" value="Unassembled WGS sequence"/>
</dbReference>
<dbReference type="Gene3D" id="3.30.300.30">
    <property type="match status" value="1"/>
</dbReference>
<dbReference type="InterPro" id="IPR025110">
    <property type="entry name" value="AMP-bd_C"/>
</dbReference>
<comment type="similarity">
    <text evidence="3">Belongs to the ATP-dependent AMP-binding enzyme family. MbtB subfamily.</text>
</comment>
<dbReference type="FunFam" id="3.30.559.10:FF:000023">
    <property type="entry name" value="Non-ribosomal peptide synthetase"/>
    <property type="match status" value="1"/>
</dbReference>
<dbReference type="InterPro" id="IPR045851">
    <property type="entry name" value="AMP-bd_C_sf"/>
</dbReference>
<evidence type="ECO:0000256" key="2">
    <source>
        <dbReference type="ARBA" id="ARBA00005102"/>
    </source>
</evidence>
<evidence type="ECO:0000256" key="7">
    <source>
        <dbReference type="ARBA" id="ARBA00022598"/>
    </source>
</evidence>
<dbReference type="InterPro" id="IPR029058">
    <property type="entry name" value="AB_hydrolase_fold"/>
</dbReference>
<dbReference type="InterPro" id="IPR009081">
    <property type="entry name" value="PP-bd_ACP"/>
</dbReference>
<dbReference type="InterPro" id="IPR042099">
    <property type="entry name" value="ANL_N_sf"/>
</dbReference>
<keyword evidence="7" id="KW-0436">Ligase</keyword>
<dbReference type="FunFam" id="3.30.559.30:FF:000006">
    <property type="entry name" value="Yersiniabactin polyketide/non-ribosomal peptide synthetase"/>
    <property type="match status" value="1"/>
</dbReference>
<dbReference type="InterPro" id="IPR057737">
    <property type="entry name" value="Condensation_MtbB-like"/>
</dbReference>
<reference evidence="11 12" key="1">
    <citation type="submission" date="2016-06" db="EMBL/GenBank/DDBJ databases">
        <authorList>
            <person name="Sutton G."/>
            <person name="Brinkac L."/>
            <person name="Sanka R."/>
            <person name="Adams M."/>
            <person name="Lau E."/>
            <person name="Sam S."/>
            <person name="Sreng N."/>
            <person name="Him V."/>
            <person name="Kerleguer A."/>
            <person name="Cheng S."/>
        </authorList>
    </citation>
    <scope>NUCLEOTIDE SEQUENCE [LARGE SCALE GENOMIC DNA]</scope>
    <source>
        <strain evidence="11 12">E2978</strain>
    </source>
</reference>
<dbReference type="InterPro" id="IPR006162">
    <property type="entry name" value="Ppantetheine_attach_site"/>
</dbReference>
<evidence type="ECO:0000256" key="9">
    <source>
        <dbReference type="ARBA" id="ARBA00033440"/>
    </source>
</evidence>
<dbReference type="PROSITE" id="PS00012">
    <property type="entry name" value="PHOSPHOPANTETHEINE"/>
    <property type="match status" value="1"/>
</dbReference>
<dbReference type="InterPro" id="IPR001242">
    <property type="entry name" value="Condensation_dom"/>
</dbReference>
<dbReference type="Pfam" id="PF00501">
    <property type="entry name" value="AMP-binding"/>
    <property type="match status" value="1"/>
</dbReference>
<dbReference type="Gene3D" id="3.30.559.30">
    <property type="entry name" value="Nonribosomal peptide synthetase, condensation domain"/>
    <property type="match status" value="1"/>
</dbReference>
<evidence type="ECO:0000256" key="6">
    <source>
        <dbReference type="ARBA" id="ARBA00022553"/>
    </source>
</evidence>
<evidence type="ECO:0000256" key="5">
    <source>
        <dbReference type="ARBA" id="ARBA00022450"/>
    </source>
</evidence>
<comment type="caution">
    <text evidence="11">The sequence shown here is derived from an EMBL/GenBank/DDBJ whole genome shotgun (WGS) entry which is preliminary data.</text>
</comment>
<dbReference type="PROSITE" id="PS50075">
    <property type="entry name" value="CARRIER"/>
    <property type="match status" value="2"/>
</dbReference>
<protein>
    <recommendedName>
        <fullName evidence="4">Phenyloxazoline synthase MbtB</fullName>
    </recommendedName>
    <alternativeName>
        <fullName evidence="9">Mycobactin synthetase protein B</fullName>
    </alternativeName>
</protein>
<dbReference type="Gene3D" id="3.40.50.1820">
    <property type="entry name" value="alpha/beta hydrolase"/>
    <property type="match status" value="1"/>
</dbReference>
<accession>A0ABD6NYH0</accession>
<proteinExistence type="inferred from homology"/>
<dbReference type="InterPro" id="IPR020845">
    <property type="entry name" value="AMP-binding_CS"/>
</dbReference>
<evidence type="ECO:0000256" key="1">
    <source>
        <dbReference type="ARBA" id="ARBA00001957"/>
    </source>
</evidence>
<name>A0ABD6NYH0_9MYCO</name>
<dbReference type="InterPro" id="IPR010071">
    <property type="entry name" value="AA_adenyl_dom"/>
</dbReference>
<dbReference type="InterPro" id="IPR000873">
    <property type="entry name" value="AMP-dep_synth/lig_dom"/>
</dbReference>
<dbReference type="FunFam" id="1.10.1200.10:FF:000016">
    <property type="entry name" value="Non-ribosomal peptide synthase"/>
    <property type="match status" value="1"/>
</dbReference>
<dbReference type="RefSeq" id="WP_068211114.1">
    <property type="nucleotide sequence ID" value="NZ_LZIT01000189.1"/>
</dbReference>
<dbReference type="InterPro" id="IPR001031">
    <property type="entry name" value="Thioesterase"/>
</dbReference>
<dbReference type="Pfam" id="PF00668">
    <property type="entry name" value="Condensation"/>
    <property type="match status" value="1"/>
</dbReference>
<organism evidence="11 12">
    <name type="scientific">Mycobacterium alsense</name>
    <dbReference type="NCBI Taxonomy" id="324058"/>
    <lineage>
        <taxon>Bacteria</taxon>
        <taxon>Bacillati</taxon>
        <taxon>Actinomycetota</taxon>
        <taxon>Actinomycetes</taxon>
        <taxon>Mycobacteriales</taxon>
        <taxon>Mycobacteriaceae</taxon>
        <taxon>Mycobacterium</taxon>
    </lineage>
</organism>
<dbReference type="Pfam" id="PF00550">
    <property type="entry name" value="PP-binding"/>
    <property type="match status" value="2"/>
</dbReference>
<sequence length="1441" mass="154277">MVRAPACSEDIRAEVAELLGVRIDTIHPGSNLIGQGLDSIRMMTLAGRWRRHGIAVDFATLAAAPTIEAWSELVTAGPQPARADAPTPPVSPVPPVDGARDAADACAPFPLAPMQHAMWVGREDDQQFGGVAGHLYVEFDGGPVDPDRLRTAATALARRHPMLRVRFLPDGTQRIPAADQCGDFPVAVEDLRGHEDRPDAIERRLADLREAKSHQQLDGAVFELALTLLPGGRSRLHVDLDMQAADAMSYRTLMADLAALYLGRKLPELRYTYREYRQAIAAAERAEQGRPEHDADRDWWARRIPQLPDPPAPPTIGGRDSRTSTRRWHWLDPAARDALFARARARGVTPAMTLAASFANALARWSVPRFLLNVPLFGRQPLHPDVDLLVGDFTSSLLLDVDLTGAATPAARAHAAQDAMRTAAAHSAYPGLSVLRDLSRHRGTQVLAPVVFTSALGLGELFSADVTRQFGTPAWIISQGPQVLLDAQVTEFDGGVLVNWDVRDGVFAPGVVDAMFDHHIDELLRLASADDAWDAPGQPALPDAQRAVRDAVNGRTAVESGEALHDGFFRRAEQQPDSPAVFASSGDLTYRQLRDQALAVAAALRAAGIGAGDTVAVMGPKTAEQVPALLGILAVGGVYLPIGVDQPRDRAQRILTTGGVGLALVCGGRPLPFLSESPVPGVVLADVLRNTSNTFGMASTTTQSVDPAELAYVLFTSGSTGEPKGVEMTHDGAMNTVEFLTRHFEIGAGDRCLALATLECDLSVLDVFATLRAGGAIVVVDEAQRRDPDAWARLIDTHRVGVLNFLPGWLEMLVEVGEAFEGRLSSVRVVPTGGDWVRPGLARRLQALAPGVRFAGLGGATETAVHATLYEVDDHMPAGWTAVPYGKPFPNIACRVVDETGADCPDWVAGELWVSGRGIARGYRGRPELTAERFVAHDGRTWYRTGDLARYWPDGTLEFVGRADHRVKVSGYRVELGEVEAALRRVPGVRAAVAAAVPGPGGGEALAATVRLDDPAVTAGRIRAFLADLVPAHMIPAHLSVVDRIPFTDGGKIDRRAVARQLTAAVAERPGDAAPLHEAPRTKLERALRHIVAGLLNRDADTVGIHDDFFSLGGDSVLATQAVAAIRQWLDSPSLMVADVFASRTVAALARLLVERDDPRSRDDRLELVADVYLEIAEMSGGEVMSALDAETATEPAPREFKPWVKRFTGATAPGSVVVFPHAGGAAAAYRPLAKALSANGVDAYVVQYPQRADRRDHPGADSIGALALELFEAGDWAAAAPLSLFGHCMGAVVAFEFARIAEANGVPVRVLWASAGQSPSTVAGYGPLPTTGSGVLEDMIDLGGTDPALLEDEEFVELLVRAVQADYRALNAYSCGPDVRIRADIHAVGGNRDHRIGREILASWETHTAGRFTVSDFEGGHFYLNDHLDAVARMVSADVR</sequence>